<dbReference type="PANTHER" id="PTHR41791:SF1">
    <property type="entry name" value="SSL7039 PROTEIN"/>
    <property type="match status" value="1"/>
</dbReference>
<reference evidence="1 2" key="1">
    <citation type="submission" date="2020-04" db="EMBL/GenBank/DDBJ databases">
        <title>Molecular characterization of pseudomonads from Agaricus bisporus reveal novel blotch 2 pathogens in Western Europe.</title>
        <authorList>
            <person name="Taparia T."/>
            <person name="Krijger M."/>
            <person name="Haynes E."/>
            <person name="Elpinstone J.G."/>
            <person name="Noble R."/>
            <person name="Van Der Wolf J."/>
        </authorList>
    </citation>
    <scope>NUCLEOTIDE SEQUENCE [LARGE SCALE GENOMIC DNA]</scope>
    <source>
        <strain evidence="1 2">B7002</strain>
    </source>
</reference>
<dbReference type="PIRSF" id="PIRSF028744">
    <property type="entry name" value="Addict_mod_HI1419"/>
    <property type="match status" value="1"/>
</dbReference>
<name>A0A7Y7V5B6_9PSED</name>
<protein>
    <submittedName>
        <fullName evidence="1">Type II toxin-antitoxin system RelE/ParE family toxin</fullName>
    </submittedName>
</protein>
<dbReference type="RefSeq" id="WP_177032628.1">
    <property type="nucleotide sequence ID" value="NZ_JACAOZ010000004.1"/>
</dbReference>
<evidence type="ECO:0000313" key="1">
    <source>
        <dbReference type="EMBL" id="NVZ55277.1"/>
    </source>
</evidence>
<organism evidence="1 2">
    <name type="scientific">Pseudomonas edaphica</name>
    <dbReference type="NCBI Taxonomy" id="2006980"/>
    <lineage>
        <taxon>Bacteria</taxon>
        <taxon>Pseudomonadati</taxon>
        <taxon>Pseudomonadota</taxon>
        <taxon>Gammaproteobacteria</taxon>
        <taxon>Pseudomonadales</taxon>
        <taxon>Pseudomonadaceae</taxon>
        <taxon>Pseudomonas</taxon>
    </lineage>
</organism>
<sequence>MRYSIQQTQAFTHWCSAIRDLRAKITIARRIERASVGNLGDFKMLGGGVSEMRIDVGAGYRVYFTLRGREVVILLAGGDKSSQEADIRRAKKLAKEVLS</sequence>
<accession>A0A7Y7V5B6</accession>
<dbReference type="AlphaFoldDB" id="A0A7Y7V5B6"/>
<dbReference type="PANTHER" id="PTHR41791">
    <property type="entry name" value="SSL7039 PROTEIN"/>
    <property type="match status" value="1"/>
</dbReference>
<evidence type="ECO:0000313" key="2">
    <source>
        <dbReference type="Proteomes" id="UP000560470"/>
    </source>
</evidence>
<dbReference type="NCBIfam" id="TIGR02683">
    <property type="entry name" value="upstrm_HI1419"/>
    <property type="match status" value="1"/>
</dbReference>
<gene>
    <name evidence="1" type="ORF">HX797_03315</name>
</gene>
<comment type="caution">
    <text evidence="1">The sequence shown here is derived from an EMBL/GenBank/DDBJ whole genome shotgun (WGS) entry which is preliminary data.</text>
</comment>
<dbReference type="Proteomes" id="UP000560470">
    <property type="component" value="Unassembled WGS sequence"/>
</dbReference>
<dbReference type="Pfam" id="PF05973">
    <property type="entry name" value="Gp49"/>
    <property type="match status" value="1"/>
</dbReference>
<dbReference type="EMBL" id="JACAOZ010000004">
    <property type="protein sequence ID" value="NVZ55277.1"/>
    <property type="molecule type" value="Genomic_DNA"/>
</dbReference>
<dbReference type="InterPro" id="IPR014056">
    <property type="entry name" value="TypeIITA-like_toxin_pred"/>
</dbReference>
<proteinExistence type="predicted"/>
<dbReference type="InterPro" id="IPR009241">
    <property type="entry name" value="HigB-like"/>
</dbReference>